<dbReference type="EMBL" id="SPUH01000002">
    <property type="protein sequence ID" value="TKS53029.1"/>
    <property type="molecule type" value="Genomic_DNA"/>
</dbReference>
<dbReference type="GO" id="GO:0003676">
    <property type="term" value="F:nucleic acid binding"/>
    <property type="evidence" value="ECO:0007669"/>
    <property type="project" value="InterPro"/>
</dbReference>
<keyword evidence="2" id="KW-0269">Exonuclease</keyword>
<evidence type="ECO:0000259" key="1">
    <source>
        <dbReference type="Pfam" id="PF13482"/>
    </source>
</evidence>
<evidence type="ECO:0000313" key="2">
    <source>
        <dbReference type="EMBL" id="TKS53029.1"/>
    </source>
</evidence>
<comment type="caution">
    <text evidence="2">The sequence shown here is derived from an EMBL/GenBank/DDBJ whole genome shotgun (WGS) entry which is preliminary data.</text>
</comment>
<name>A0A4Z1RG16_9GAMM</name>
<dbReference type="AlphaFoldDB" id="A0A4Z1RG16"/>
<evidence type="ECO:0000313" key="3">
    <source>
        <dbReference type="Proteomes" id="UP000298681"/>
    </source>
</evidence>
<dbReference type="PANTHER" id="PTHR38462:SF1">
    <property type="entry name" value="YPRB RIBONUCLEASE H-LIKE DOMAIN-CONTAINING PROTEIN"/>
    <property type="match status" value="1"/>
</dbReference>
<dbReference type="InterPro" id="IPR036397">
    <property type="entry name" value="RNaseH_sf"/>
</dbReference>
<dbReference type="InterPro" id="IPR012337">
    <property type="entry name" value="RNaseH-like_sf"/>
</dbReference>
<sequence>MPTVPTPARRADPAAQLRRLLNLRPQAPLRAAPATDRMLPGEQIAPGLYYTESWTPWPRGDDLVLHGIGQGEVERGRVLAFDTETTGLAGGTGTRAFMIGAADWRDGGLRLRQLLIATLAAETSMLRTFAGWLGDHTVLLSYNGKSYDRPLLTTRYRLARLADPLPACGHIDLLHPMRRRYRTVWPNCRLATAERELLGVVREDDLPGSQAPAAWLQYLRGGSAATLRRVGDHNAQDLRSLCGLLDAVADPA</sequence>
<reference evidence="2 3" key="1">
    <citation type="submission" date="2019-01" db="EMBL/GenBank/DDBJ databases">
        <authorList>
            <person name="Zhang S."/>
        </authorList>
    </citation>
    <scope>NUCLEOTIDE SEQUENCE [LARGE SCALE GENOMIC DNA]</scope>
    <source>
        <strain evidence="2 3">1626</strain>
    </source>
</reference>
<keyword evidence="2" id="KW-0378">Hydrolase</keyword>
<proteinExistence type="predicted"/>
<dbReference type="RefSeq" id="WP_134675149.1">
    <property type="nucleotide sequence ID" value="NZ_SPUH01000002.1"/>
</dbReference>
<gene>
    <name evidence="2" type="ORF">E4582_12555</name>
</gene>
<dbReference type="InterPro" id="IPR038720">
    <property type="entry name" value="YprB_RNase_H-like_dom"/>
</dbReference>
<keyword evidence="2" id="KW-0540">Nuclease</keyword>
<dbReference type="Gene3D" id="3.30.420.10">
    <property type="entry name" value="Ribonuclease H-like superfamily/Ribonuclease H"/>
    <property type="match status" value="1"/>
</dbReference>
<dbReference type="Pfam" id="PF13482">
    <property type="entry name" value="RNase_H_2"/>
    <property type="match status" value="1"/>
</dbReference>
<keyword evidence="3" id="KW-1185">Reference proteome</keyword>
<feature type="domain" description="YprB ribonuclease H-like" evidence="1">
    <location>
        <begin position="81"/>
        <end position="247"/>
    </location>
</feature>
<dbReference type="SUPFAM" id="SSF53098">
    <property type="entry name" value="Ribonuclease H-like"/>
    <property type="match status" value="1"/>
</dbReference>
<accession>A0A4Z1RG16</accession>
<organism evidence="2 3">
    <name type="scientific">Luteimonas yindakuii</name>
    <dbReference type="NCBI Taxonomy" id="2565782"/>
    <lineage>
        <taxon>Bacteria</taxon>
        <taxon>Pseudomonadati</taxon>
        <taxon>Pseudomonadota</taxon>
        <taxon>Gammaproteobacteria</taxon>
        <taxon>Lysobacterales</taxon>
        <taxon>Lysobacteraceae</taxon>
        <taxon>Luteimonas</taxon>
    </lineage>
</organism>
<dbReference type="Proteomes" id="UP000298681">
    <property type="component" value="Unassembled WGS sequence"/>
</dbReference>
<dbReference type="PANTHER" id="PTHR38462">
    <property type="entry name" value="EXONUCLEASE-LIKE PROTEIN"/>
    <property type="match status" value="1"/>
</dbReference>
<dbReference type="GO" id="GO:0004527">
    <property type="term" value="F:exonuclease activity"/>
    <property type="evidence" value="ECO:0007669"/>
    <property type="project" value="UniProtKB-KW"/>
</dbReference>
<protein>
    <submittedName>
        <fullName evidence="2">Exonuclease</fullName>
    </submittedName>
</protein>